<dbReference type="PANTHER" id="PTHR11461">
    <property type="entry name" value="SERINE PROTEASE INHIBITOR, SERPIN"/>
    <property type="match status" value="1"/>
</dbReference>
<feature type="domain" description="Serpin" evidence="1">
    <location>
        <begin position="1"/>
        <end position="87"/>
    </location>
</feature>
<dbReference type="Gene3D" id="2.10.310.10">
    <property type="entry name" value="Serpins superfamily"/>
    <property type="match status" value="1"/>
</dbReference>
<evidence type="ECO:0000259" key="1">
    <source>
        <dbReference type="Pfam" id="PF00079"/>
    </source>
</evidence>
<evidence type="ECO:0000313" key="3">
    <source>
        <dbReference type="Proteomes" id="UP000070195"/>
    </source>
</evidence>
<sequence length="140" mass="15255">MSSAFGPGENFSGMSPLGKELFVQKVVHKAYVKVDEKGTEAAAVTAVVIEKTAISPKPSFVANRPFMFLVKDEKTGSILFMDSVANPGIFGACHTDTRQLSEGRIRRACCRYGAGSKTFERSGVGKRYSHWRTNSQTSDV</sequence>
<organism evidence="2 3">
    <name type="scientific">candidate division MSBL1 archaeon SCGC-AAA259D18</name>
    <dbReference type="NCBI Taxonomy" id="1698262"/>
    <lineage>
        <taxon>Archaea</taxon>
        <taxon>Methanobacteriati</taxon>
        <taxon>Methanobacteriota</taxon>
        <taxon>candidate division MSBL1</taxon>
    </lineage>
</organism>
<dbReference type="SUPFAM" id="SSF56574">
    <property type="entry name" value="Serpins"/>
    <property type="match status" value="1"/>
</dbReference>
<protein>
    <recommendedName>
        <fullName evidence="1">Serpin domain-containing protein</fullName>
    </recommendedName>
</protein>
<dbReference type="EMBL" id="LHXM01000025">
    <property type="protein sequence ID" value="KXA91371.1"/>
    <property type="molecule type" value="Genomic_DNA"/>
</dbReference>
<comment type="caution">
    <text evidence="2">The sequence shown here is derived from an EMBL/GenBank/DDBJ whole genome shotgun (WGS) entry which is preliminary data.</text>
</comment>
<proteinExistence type="predicted"/>
<dbReference type="AlphaFoldDB" id="A0A133UB10"/>
<accession>A0A133UB10</accession>
<gene>
    <name evidence="2" type="ORF">AKJ63_01550</name>
</gene>
<dbReference type="Gene3D" id="3.30.497.10">
    <property type="entry name" value="Antithrombin, subunit I, domain 2"/>
    <property type="match status" value="1"/>
</dbReference>
<dbReference type="Pfam" id="PF00079">
    <property type="entry name" value="Serpin"/>
    <property type="match status" value="1"/>
</dbReference>
<dbReference type="InterPro" id="IPR036186">
    <property type="entry name" value="Serpin_sf"/>
</dbReference>
<dbReference type="InterPro" id="IPR042178">
    <property type="entry name" value="Serpin_sf_1"/>
</dbReference>
<evidence type="ECO:0000313" key="2">
    <source>
        <dbReference type="EMBL" id="KXA91371.1"/>
    </source>
</evidence>
<dbReference type="InterPro" id="IPR023795">
    <property type="entry name" value="Serpin_CS"/>
</dbReference>
<dbReference type="PANTHER" id="PTHR11461:SF211">
    <property type="entry name" value="GH10112P-RELATED"/>
    <property type="match status" value="1"/>
</dbReference>
<dbReference type="InterPro" id="IPR000215">
    <property type="entry name" value="Serpin_fam"/>
</dbReference>
<dbReference type="PROSITE" id="PS00284">
    <property type="entry name" value="SERPIN"/>
    <property type="match status" value="1"/>
</dbReference>
<dbReference type="GO" id="GO:0005615">
    <property type="term" value="C:extracellular space"/>
    <property type="evidence" value="ECO:0007669"/>
    <property type="project" value="InterPro"/>
</dbReference>
<keyword evidence="3" id="KW-1185">Reference proteome</keyword>
<dbReference type="Proteomes" id="UP000070195">
    <property type="component" value="Unassembled WGS sequence"/>
</dbReference>
<dbReference type="GO" id="GO:0004867">
    <property type="term" value="F:serine-type endopeptidase inhibitor activity"/>
    <property type="evidence" value="ECO:0007669"/>
    <property type="project" value="InterPro"/>
</dbReference>
<name>A0A133UB10_9EURY</name>
<dbReference type="InterPro" id="IPR023796">
    <property type="entry name" value="Serpin_dom"/>
</dbReference>
<reference evidence="2 3" key="1">
    <citation type="journal article" date="2016" name="Sci. Rep.">
        <title>Metabolic traits of an uncultured archaeal lineage -MSBL1- from brine pools of the Red Sea.</title>
        <authorList>
            <person name="Mwirichia R."/>
            <person name="Alam I."/>
            <person name="Rashid M."/>
            <person name="Vinu M."/>
            <person name="Ba-Alawi W."/>
            <person name="Anthony Kamau A."/>
            <person name="Kamanda Ngugi D."/>
            <person name="Goker M."/>
            <person name="Klenk H.P."/>
            <person name="Bajic V."/>
            <person name="Stingl U."/>
        </authorList>
    </citation>
    <scope>NUCLEOTIDE SEQUENCE [LARGE SCALE GENOMIC DNA]</scope>
    <source>
        <strain evidence="2">SCGC-AAA259D18</strain>
    </source>
</reference>